<dbReference type="OrthoDB" id="10439626at2759"/>
<keyword evidence="2" id="KW-1185">Reference proteome</keyword>
<comment type="caution">
    <text evidence="1">The sequence shown here is derived from an EMBL/GenBank/DDBJ whole genome shotgun (WGS) entry which is preliminary data.</text>
</comment>
<proteinExistence type="predicted"/>
<dbReference type="GeneID" id="68350487"/>
<sequence length="194" mass="22440">MATIHPFQNAQQFSVGLWLRNDVTDQVVHQAHNFWVEMTIETTPDGSTEKDHIMKSLRAIDEISTDMTKPYWQRRLAYLQLHRALEILKQIVGHKRLKRQFNRSCGKGNSSEVIELYSNALHGKSGHHVGRQMRLAKRWSLALRNSLFLAVAYSDYSGARMKNFAVTHENLRNVSREAVQAIRQQHGSYKVFPI</sequence>
<name>A0A9P8SN56_9HYPO</name>
<evidence type="ECO:0000313" key="1">
    <source>
        <dbReference type="EMBL" id="KAH0968716.1"/>
    </source>
</evidence>
<dbReference type="Proteomes" id="UP000824596">
    <property type="component" value="Unassembled WGS sequence"/>
</dbReference>
<organism evidence="1 2">
    <name type="scientific">Hirsutella rhossiliensis</name>
    <dbReference type="NCBI Taxonomy" id="111463"/>
    <lineage>
        <taxon>Eukaryota</taxon>
        <taxon>Fungi</taxon>
        <taxon>Dikarya</taxon>
        <taxon>Ascomycota</taxon>
        <taxon>Pezizomycotina</taxon>
        <taxon>Sordariomycetes</taxon>
        <taxon>Hypocreomycetidae</taxon>
        <taxon>Hypocreales</taxon>
        <taxon>Ophiocordycipitaceae</taxon>
        <taxon>Hirsutella</taxon>
    </lineage>
</organism>
<dbReference type="RefSeq" id="XP_044726229.1">
    <property type="nucleotide sequence ID" value="XM_044859829.1"/>
</dbReference>
<dbReference type="EMBL" id="JAIZPD010000001">
    <property type="protein sequence ID" value="KAH0968716.1"/>
    <property type="molecule type" value="Genomic_DNA"/>
</dbReference>
<accession>A0A9P8SN56</accession>
<dbReference type="AlphaFoldDB" id="A0A9P8SN56"/>
<evidence type="ECO:0000313" key="2">
    <source>
        <dbReference type="Proteomes" id="UP000824596"/>
    </source>
</evidence>
<reference evidence="1" key="1">
    <citation type="submission" date="2021-09" db="EMBL/GenBank/DDBJ databases">
        <title>A high-quality genome of the endoparasitic fungus Hirsutella rhossiliensis with a comparison of Hirsutella genomes reveals transposable elements contributing to genome size variation.</title>
        <authorList>
            <person name="Lin R."/>
            <person name="Jiao Y."/>
            <person name="Sun X."/>
            <person name="Ling J."/>
            <person name="Xie B."/>
            <person name="Cheng X."/>
        </authorList>
    </citation>
    <scope>NUCLEOTIDE SEQUENCE</scope>
    <source>
        <strain evidence="1">HR02</strain>
    </source>
</reference>
<gene>
    <name evidence="1" type="ORF">HRG_01358</name>
</gene>
<protein>
    <submittedName>
        <fullName evidence="1">Uncharacterized protein</fullName>
    </submittedName>
</protein>